<keyword evidence="1" id="KW-0436">Ligase</keyword>
<dbReference type="SUPFAM" id="SSF52210">
    <property type="entry name" value="Succinyl-CoA synthetase domains"/>
    <property type="match status" value="1"/>
</dbReference>
<dbReference type="InterPro" id="IPR011761">
    <property type="entry name" value="ATP-grasp"/>
</dbReference>
<dbReference type="AlphaFoldDB" id="A0A660SDU7"/>
<dbReference type="Pfam" id="PF08442">
    <property type="entry name" value="ATP-grasp_2"/>
    <property type="match status" value="1"/>
</dbReference>
<feature type="domain" description="ATP-grasp" evidence="4">
    <location>
        <begin position="10"/>
        <end position="214"/>
    </location>
</feature>
<protein>
    <submittedName>
        <fullName evidence="6">Uncharacterized protein</fullName>
    </submittedName>
</protein>
<dbReference type="InterPro" id="IPR017896">
    <property type="entry name" value="4Fe4S_Fe-S-bd"/>
</dbReference>
<dbReference type="GO" id="GO:0006099">
    <property type="term" value="P:tricarboxylic acid cycle"/>
    <property type="evidence" value="ECO:0007669"/>
    <property type="project" value="TreeGrafter"/>
</dbReference>
<accession>A0A660SDU7</accession>
<dbReference type="Proteomes" id="UP000268469">
    <property type="component" value="Unassembled WGS sequence"/>
</dbReference>
<dbReference type="PROSITE" id="PS51379">
    <property type="entry name" value="4FE4S_FER_2"/>
    <property type="match status" value="1"/>
</dbReference>
<evidence type="ECO:0000259" key="4">
    <source>
        <dbReference type="PROSITE" id="PS50975"/>
    </source>
</evidence>
<dbReference type="PANTHER" id="PTHR11815:SF10">
    <property type="entry name" value="SUCCINATE--COA LIGASE [GDP-FORMING] SUBUNIT BETA, MITOCHONDRIAL"/>
    <property type="match status" value="1"/>
</dbReference>
<dbReference type="Gene3D" id="3.30.70.20">
    <property type="match status" value="1"/>
</dbReference>
<dbReference type="InterPro" id="IPR016102">
    <property type="entry name" value="Succinyl-CoA_synth-like"/>
</dbReference>
<dbReference type="PROSITE" id="PS50975">
    <property type="entry name" value="ATP_GRASP"/>
    <property type="match status" value="1"/>
</dbReference>
<dbReference type="Gene3D" id="3.40.50.261">
    <property type="entry name" value="Succinyl-CoA synthetase domains"/>
    <property type="match status" value="1"/>
</dbReference>
<dbReference type="GO" id="GO:0046872">
    <property type="term" value="F:metal ion binding"/>
    <property type="evidence" value="ECO:0007669"/>
    <property type="project" value="InterPro"/>
</dbReference>
<evidence type="ECO:0000256" key="2">
    <source>
        <dbReference type="ARBA" id="ARBA00022741"/>
    </source>
</evidence>
<dbReference type="InterPro" id="IPR013815">
    <property type="entry name" value="ATP_grasp_subdomain_1"/>
</dbReference>
<dbReference type="SUPFAM" id="SSF54862">
    <property type="entry name" value="4Fe-4S ferredoxins"/>
    <property type="match status" value="1"/>
</dbReference>
<dbReference type="Gene3D" id="3.30.1490.20">
    <property type="entry name" value="ATP-grasp fold, A domain"/>
    <property type="match status" value="1"/>
</dbReference>
<evidence type="ECO:0000313" key="7">
    <source>
        <dbReference type="Proteomes" id="UP000268469"/>
    </source>
</evidence>
<dbReference type="PANTHER" id="PTHR11815">
    <property type="entry name" value="SUCCINYL-COA SYNTHETASE BETA CHAIN"/>
    <property type="match status" value="1"/>
</dbReference>
<dbReference type="EMBL" id="QNBE01000115">
    <property type="protein sequence ID" value="RKX68978.1"/>
    <property type="molecule type" value="Genomic_DNA"/>
</dbReference>
<dbReference type="GO" id="GO:0042709">
    <property type="term" value="C:succinate-CoA ligase complex"/>
    <property type="evidence" value="ECO:0007669"/>
    <property type="project" value="TreeGrafter"/>
</dbReference>
<sequence>MARLYEYQGKAILARYGIKIPRGKVIDTRNELVDLLGEIGLPVVLKGQLWITGRKEKGAIRFADTQGEAEAALSDLLQMTIGKFRIEKVLVEERIDVERECFAGIVIDDEKKSPVLIFSPEGGSGVEAKGGVSRVIDPLKGLARYEVVELIKSAGITGRSLTSLSGLIHKLYSIMREYDARAIEVNPIALTKRGDAIALDCHITIDDYAVYRHPDLGIEVAREFDRPPTELERIAYKVEAKDYRGTFYFFQIVDQIPADGRHIGFHGAGGGGSMFSMDALVKEGYQIANFCDTSGNPPASKVYRAAKIILSQPNIAGYFASGSGVASQEQIQSARGLVKAFLEEGLEIPAVIRLGGNMEEEAIRILKESLSGIPAEVEGYGKDDPPEFCAQRLKALIRPGLFHKIRPFSLPEPFPYGFETFSGILSINHDLCRNCDHKGCIESCRYGILKLEDGVPVLALDPELVKKGRCIECLACEQFCHFKGKKAIRIILPIPGLSEYRERLIDGNTD</sequence>
<keyword evidence="3" id="KW-0067">ATP-binding</keyword>
<dbReference type="GO" id="GO:0004775">
    <property type="term" value="F:succinate-CoA ligase (ADP-forming) activity"/>
    <property type="evidence" value="ECO:0007669"/>
    <property type="project" value="TreeGrafter"/>
</dbReference>
<dbReference type="Gene3D" id="3.30.470.20">
    <property type="entry name" value="ATP-grasp fold, B domain"/>
    <property type="match status" value="1"/>
</dbReference>
<evidence type="ECO:0000256" key="3">
    <source>
        <dbReference type="PROSITE-ProRule" id="PRU00409"/>
    </source>
</evidence>
<dbReference type="GO" id="GO:0005829">
    <property type="term" value="C:cytosol"/>
    <property type="evidence" value="ECO:0007669"/>
    <property type="project" value="TreeGrafter"/>
</dbReference>
<gene>
    <name evidence="6" type="ORF">DRP53_09540</name>
</gene>
<reference evidence="6 7" key="1">
    <citation type="submission" date="2018-06" db="EMBL/GenBank/DDBJ databases">
        <title>Extensive metabolic versatility and redundancy in microbially diverse, dynamic hydrothermal sediments.</title>
        <authorList>
            <person name="Dombrowski N."/>
            <person name="Teske A."/>
            <person name="Baker B.J."/>
        </authorList>
    </citation>
    <scope>NUCLEOTIDE SEQUENCE [LARGE SCALE GENOMIC DNA]</scope>
    <source>
        <strain evidence="6">B36_G15</strain>
    </source>
</reference>
<organism evidence="6 7">
    <name type="scientific">candidate division WOR-3 bacterium</name>
    <dbReference type="NCBI Taxonomy" id="2052148"/>
    <lineage>
        <taxon>Bacteria</taxon>
        <taxon>Bacteria division WOR-3</taxon>
    </lineage>
</organism>
<dbReference type="SUPFAM" id="SSF56059">
    <property type="entry name" value="Glutathione synthetase ATP-binding domain-like"/>
    <property type="match status" value="1"/>
</dbReference>
<evidence type="ECO:0000313" key="6">
    <source>
        <dbReference type="EMBL" id="RKX68978.1"/>
    </source>
</evidence>
<dbReference type="GO" id="GO:0005524">
    <property type="term" value="F:ATP binding"/>
    <property type="evidence" value="ECO:0007669"/>
    <property type="project" value="UniProtKB-UniRule"/>
</dbReference>
<feature type="domain" description="4Fe-4S ferredoxin-type" evidence="5">
    <location>
        <begin position="423"/>
        <end position="454"/>
    </location>
</feature>
<comment type="caution">
    <text evidence="6">The sequence shown here is derived from an EMBL/GenBank/DDBJ whole genome shotgun (WGS) entry which is preliminary data.</text>
</comment>
<keyword evidence="2 3" id="KW-0547">Nucleotide-binding</keyword>
<evidence type="ECO:0000256" key="1">
    <source>
        <dbReference type="ARBA" id="ARBA00022598"/>
    </source>
</evidence>
<name>A0A660SDU7_UNCW3</name>
<dbReference type="GO" id="GO:0006104">
    <property type="term" value="P:succinyl-CoA metabolic process"/>
    <property type="evidence" value="ECO:0007669"/>
    <property type="project" value="TreeGrafter"/>
</dbReference>
<evidence type="ECO:0000259" key="5">
    <source>
        <dbReference type="PROSITE" id="PS51379"/>
    </source>
</evidence>
<proteinExistence type="predicted"/>
<dbReference type="InterPro" id="IPR013650">
    <property type="entry name" value="ATP-grasp_succ-CoA_synth-type"/>
</dbReference>